<keyword evidence="2" id="KW-0449">Lipoprotein</keyword>
<dbReference type="EMBL" id="JBHULG010000002">
    <property type="protein sequence ID" value="MFD2545254.1"/>
    <property type="molecule type" value="Genomic_DNA"/>
</dbReference>
<proteinExistence type="predicted"/>
<protein>
    <submittedName>
        <fullName evidence="2">SusD/RagB family nutrient-binding outer membrane lipoprotein</fullName>
    </submittedName>
</protein>
<organism evidence="2 3">
    <name type="scientific">Kaistella montana</name>
    <dbReference type="NCBI Taxonomy" id="1849733"/>
    <lineage>
        <taxon>Bacteria</taxon>
        <taxon>Pseudomonadati</taxon>
        <taxon>Bacteroidota</taxon>
        <taxon>Flavobacteriia</taxon>
        <taxon>Flavobacteriales</taxon>
        <taxon>Weeksellaceae</taxon>
        <taxon>Chryseobacterium group</taxon>
        <taxon>Kaistella</taxon>
    </lineage>
</organism>
<evidence type="ECO:0000256" key="1">
    <source>
        <dbReference type="SAM" id="SignalP"/>
    </source>
</evidence>
<sequence>MKKIIFIACSLFVAAATTISCERDISSLNVNPKQPEVVPSQNLVASSQNYLATLWVTPSVNSNISRFFTQQWTETQYVDETNYNFVTRNQPQNHYNTLMRDVLGPLKQASVFLDSEAEATTYSSADQAKIKTNKKATIELLSIFAWANLVDTFGNVPYTEALQNTTDNLVLQPKYDDAAAIYADLQTRLNAVLGTITPSLPGYSTDVVYKGNMSKWVKFANTLKLQMGLNLADVQPAAAKSLVESAYAGGVILAAADSYNHPFVAGQFANPIYQNLVASGRDDFLPSDVYINNLIAKADPRLSKYFTPLANGTYVGGPYGETATFNNFSHISSTYTGAANAGKIFDVLYVKLMLAEAAARGFNVGGDAATLYASAVNQSMTDSGVSTADAAAYLLAHPFNAANWKQSIGMEAWVALHNRGYESWYFFRRLDYPVLEVPGVADGLVYRMPYSLNEYSTNKTNVEAAASAIGGDKYTTKLFWDKF</sequence>
<evidence type="ECO:0000313" key="3">
    <source>
        <dbReference type="Proteomes" id="UP001597394"/>
    </source>
</evidence>
<dbReference type="Gene3D" id="1.25.40.390">
    <property type="match status" value="1"/>
</dbReference>
<dbReference type="Proteomes" id="UP001597394">
    <property type="component" value="Unassembled WGS sequence"/>
</dbReference>
<dbReference type="Pfam" id="PF12771">
    <property type="entry name" value="SusD-like_2"/>
    <property type="match status" value="1"/>
</dbReference>
<keyword evidence="3" id="KW-1185">Reference proteome</keyword>
<comment type="caution">
    <text evidence="2">The sequence shown here is derived from an EMBL/GenBank/DDBJ whole genome shotgun (WGS) entry which is preliminary data.</text>
</comment>
<dbReference type="PROSITE" id="PS51257">
    <property type="entry name" value="PROKAR_LIPOPROTEIN"/>
    <property type="match status" value="1"/>
</dbReference>
<dbReference type="InterPro" id="IPR011990">
    <property type="entry name" value="TPR-like_helical_dom_sf"/>
</dbReference>
<accession>A0ABW5K989</accession>
<evidence type="ECO:0000313" key="2">
    <source>
        <dbReference type="EMBL" id="MFD2545254.1"/>
    </source>
</evidence>
<keyword evidence="1" id="KW-0732">Signal</keyword>
<gene>
    <name evidence="2" type="ORF">ACFSO8_07250</name>
</gene>
<feature type="chain" id="PRO_5045222463" evidence="1">
    <location>
        <begin position="16"/>
        <end position="483"/>
    </location>
</feature>
<reference evidence="3" key="1">
    <citation type="journal article" date="2019" name="Int. J. Syst. Evol. Microbiol.">
        <title>The Global Catalogue of Microorganisms (GCM) 10K type strain sequencing project: providing services to taxonomists for standard genome sequencing and annotation.</title>
        <authorList>
            <consortium name="The Broad Institute Genomics Platform"/>
            <consortium name="The Broad Institute Genome Sequencing Center for Infectious Disease"/>
            <person name="Wu L."/>
            <person name="Ma J."/>
        </authorList>
    </citation>
    <scope>NUCLEOTIDE SEQUENCE [LARGE SCALE GENOMIC DNA]</scope>
    <source>
        <strain evidence="3">KCTC 52204</strain>
    </source>
</reference>
<dbReference type="InterPro" id="IPR041662">
    <property type="entry name" value="SusD-like_2"/>
</dbReference>
<name>A0ABW5K989_9FLAO</name>
<dbReference type="SUPFAM" id="SSF48452">
    <property type="entry name" value="TPR-like"/>
    <property type="match status" value="1"/>
</dbReference>
<dbReference type="RefSeq" id="WP_255929191.1">
    <property type="nucleotide sequence ID" value="NZ_JANFQP010000002.1"/>
</dbReference>
<feature type="signal peptide" evidence="1">
    <location>
        <begin position="1"/>
        <end position="15"/>
    </location>
</feature>